<keyword evidence="2" id="KW-0472">Membrane</keyword>
<dbReference type="InterPro" id="IPR000594">
    <property type="entry name" value="ThiF_NAD_FAD-bd"/>
</dbReference>
<gene>
    <name evidence="4" type="ORF">EWU20_04380</name>
</gene>
<dbReference type="GO" id="GO:0008641">
    <property type="term" value="F:ubiquitin-like modifier activating enzyme activity"/>
    <property type="evidence" value="ECO:0007669"/>
    <property type="project" value="InterPro"/>
</dbReference>
<dbReference type="Gene3D" id="3.40.50.720">
    <property type="entry name" value="NAD(P)-binding Rossmann-like Domain"/>
    <property type="match status" value="1"/>
</dbReference>
<feature type="transmembrane region" description="Helical" evidence="2">
    <location>
        <begin position="32"/>
        <end position="59"/>
    </location>
</feature>
<keyword evidence="2" id="KW-1133">Transmembrane helix</keyword>
<evidence type="ECO:0000256" key="2">
    <source>
        <dbReference type="SAM" id="Phobius"/>
    </source>
</evidence>
<dbReference type="PANTHER" id="PTHR10953:SF102">
    <property type="entry name" value="ADENYLYLTRANSFERASE AND SULFURTRANSFERASE MOCS3"/>
    <property type="match status" value="1"/>
</dbReference>
<comment type="similarity">
    <text evidence="1">Belongs to the HesA/MoeB/ThiF family.</text>
</comment>
<sequence>MLSDLEFERYRKQLNLPEWRKAQQMRLKESKILVVGAGGLGCGALPFLAAAGVGSITILDADVIELSNLARQVLYKTEDLGVSKAFKAAEALQALNPTIVIKGIAENLTADNASSYIAHHDLVIDCTDNFKTRYLINDTCVALEKPFVYGAIHAWEGQFAVFHPAGPSYRSLFPVEPSSQEIPACDEVGVLGVLPGIIGLLQAKEAIFYLAGFESPAQQGLMTFDLRDMRLSSFRL</sequence>
<dbReference type="GO" id="GO:0005829">
    <property type="term" value="C:cytosol"/>
    <property type="evidence" value="ECO:0007669"/>
    <property type="project" value="TreeGrafter"/>
</dbReference>
<accession>A0A4Q9BEF0</accession>
<dbReference type="InterPro" id="IPR045886">
    <property type="entry name" value="ThiF/MoeB/HesA"/>
</dbReference>
<dbReference type="RefSeq" id="WP_130922860.1">
    <property type="nucleotide sequence ID" value="NZ_JAANOL010000002.1"/>
</dbReference>
<evidence type="ECO:0000259" key="3">
    <source>
        <dbReference type="Pfam" id="PF00899"/>
    </source>
</evidence>
<dbReference type="OrthoDB" id="9804286at2"/>
<reference evidence="4 5" key="1">
    <citation type="submission" date="2019-02" db="EMBL/GenBank/DDBJ databases">
        <title>Genome of a new Bacteroidetes strain.</title>
        <authorList>
            <person name="Pitt A."/>
        </authorList>
    </citation>
    <scope>NUCLEOTIDE SEQUENCE [LARGE SCALE GENOMIC DNA]</scope>
    <source>
        <strain evidence="4 5">103A-SOEBACH</strain>
    </source>
</reference>
<dbReference type="CDD" id="cd00757">
    <property type="entry name" value="ThiF_MoeB_HesA_family"/>
    <property type="match status" value="1"/>
</dbReference>
<dbReference type="GO" id="GO:0004792">
    <property type="term" value="F:thiosulfate-cyanide sulfurtransferase activity"/>
    <property type="evidence" value="ECO:0007669"/>
    <property type="project" value="TreeGrafter"/>
</dbReference>
<evidence type="ECO:0000256" key="1">
    <source>
        <dbReference type="ARBA" id="ARBA00009919"/>
    </source>
</evidence>
<organism evidence="4 5">
    <name type="scientific">Aquirufa antheringensis</name>
    <dbReference type="NCBI Taxonomy" id="2516559"/>
    <lineage>
        <taxon>Bacteria</taxon>
        <taxon>Pseudomonadati</taxon>
        <taxon>Bacteroidota</taxon>
        <taxon>Cytophagia</taxon>
        <taxon>Cytophagales</taxon>
        <taxon>Flectobacillaceae</taxon>
        <taxon>Aquirufa</taxon>
    </lineage>
</organism>
<dbReference type="GO" id="GO:0016779">
    <property type="term" value="F:nucleotidyltransferase activity"/>
    <property type="evidence" value="ECO:0007669"/>
    <property type="project" value="TreeGrafter"/>
</dbReference>
<dbReference type="Pfam" id="PF00899">
    <property type="entry name" value="ThiF"/>
    <property type="match status" value="1"/>
</dbReference>
<dbReference type="SUPFAM" id="SSF69572">
    <property type="entry name" value="Activating enzymes of the ubiquitin-like proteins"/>
    <property type="match status" value="1"/>
</dbReference>
<dbReference type="PANTHER" id="PTHR10953">
    <property type="entry name" value="UBIQUITIN-ACTIVATING ENZYME E1"/>
    <property type="match status" value="1"/>
</dbReference>
<feature type="domain" description="THIF-type NAD/FAD binding fold" evidence="3">
    <location>
        <begin position="10"/>
        <end position="235"/>
    </location>
</feature>
<dbReference type="FunFam" id="3.40.50.720:FF:000080">
    <property type="entry name" value="Thiazole biosynthesis adenylyltransferase ThiF"/>
    <property type="match status" value="1"/>
</dbReference>
<keyword evidence="5" id="KW-1185">Reference proteome</keyword>
<evidence type="ECO:0000313" key="5">
    <source>
        <dbReference type="Proteomes" id="UP000293583"/>
    </source>
</evidence>
<dbReference type="InterPro" id="IPR035985">
    <property type="entry name" value="Ubiquitin-activating_enz"/>
</dbReference>
<proteinExistence type="inferred from homology"/>
<name>A0A4Q9BEF0_9BACT</name>
<dbReference type="Proteomes" id="UP000293583">
    <property type="component" value="Unassembled WGS sequence"/>
</dbReference>
<comment type="caution">
    <text evidence="4">The sequence shown here is derived from an EMBL/GenBank/DDBJ whole genome shotgun (WGS) entry which is preliminary data.</text>
</comment>
<dbReference type="AlphaFoldDB" id="A0A4Q9BEF0"/>
<protein>
    <submittedName>
        <fullName evidence="4">HesA/MoeB/ThiF family protein</fullName>
    </submittedName>
</protein>
<evidence type="ECO:0000313" key="4">
    <source>
        <dbReference type="EMBL" id="TBH74384.1"/>
    </source>
</evidence>
<keyword evidence="2" id="KW-0812">Transmembrane</keyword>
<dbReference type="EMBL" id="SEWY01000002">
    <property type="protein sequence ID" value="TBH74384.1"/>
    <property type="molecule type" value="Genomic_DNA"/>
</dbReference>
<dbReference type="GO" id="GO:0008146">
    <property type="term" value="F:sulfotransferase activity"/>
    <property type="evidence" value="ECO:0007669"/>
    <property type="project" value="TreeGrafter"/>
</dbReference>